<keyword evidence="2" id="KW-0812">Transmembrane</keyword>
<feature type="non-terminal residue" evidence="4">
    <location>
        <position position="181"/>
    </location>
</feature>
<sequence length="181" mass="19097">MAGKSELQVIIKGKDQASPALKSVGGQLDNLAKRTRKLQIAMVAMGGVILASLGMSMKAAASFEKAMREVNTMMGLSEKKFQDFSKDVQNLATDLGVNAVESAEALYQAISAGIPKENVLEFLTIATKAAIGGVTDTTTAVDGLTTVINAFKLQMSETQKVADIMFTTVKGGKTTFEKLSA</sequence>
<feature type="transmembrane region" description="Helical" evidence="2">
    <location>
        <begin position="38"/>
        <end position="57"/>
    </location>
</feature>
<accession>A0A0F9ECU2</accession>
<feature type="domain" description="Phage tail tape measure protein" evidence="3">
    <location>
        <begin position="86"/>
        <end position="180"/>
    </location>
</feature>
<dbReference type="EMBL" id="LAZR01025491">
    <property type="protein sequence ID" value="KKL71754.1"/>
    <property type="molecule type" value="Genomic_DNA"/>
</dbReference>
<dbReference type="PANTHER" id="PTHR37813:SF1">
    <property type="entry name" value="FELS-2 PROPHAGE PROTEIN"/>
    <property type="match status" value="1"/>
</dbReference>
<evidence type="ECO:0000256" key="1">
    <source>
        <dbReference type="ARBA" id="ARBA00022612"/>
    </source>
</evidence>
<keyword evidence="2" id="KW-1133">Transmembrane helix</keyword>
<organism evidence="4">
    <name type="scientific">marine sediment metagenome</name>
    <dbReference type="NCBI Taxonomy" id="412755"/>
    <lineage>
        <taxon>unclassified sequences</taxon>
        <taxon>metagenomes</taxon>
        <taxon>ecological metagenomes</taxon>
    </lineage>
</organism>
<evidence type="ECO:0000256" key="2">
    <source>
        <dbReference type="SAM" id="Phobius"/>
    </source>
</evidence>
<reference evidence="4" key="1">
    <citation type="journal article" date="2015" name="Nature">
        <title>Complex archaea that bridge the gap between prokaryotes and eukaryotes.</title>
        <authorList>
            <person name="Spang A."/>
            <person name="Saw J.H."/>
            <person name="Jorgensen S.L."/>
            <person name="Zaremba-Niedzwiedzka K."/>
            <person name="Martijn J."/>
            <person name="Lind A.E."/>
            <person name="van Eijk R."/>
            <person name="Schleper C."/>
            <person name="Guy L."/>
            <person name="Ettema T.J."/>
        </authorList>
    </citation>
    <scope>NUCLEOTIDE SEQUENCE</scope>
</reference>
<comment type="caution">
    <text evidence="4">The sequence shown here is derived from an EMBL/GenBank/DDBJ whole genome shotgun (WGS) entry which is preliminary data.</text>
</comment>
<dbReference type="AlphaFoldDB" id="A0A0F9ECU2"/>
<evidence type="ECO:0000313" key="4">
    <source>
        <dbReference type="EMBL" id="KKL71754.1"/>
    </source>
</evidence>
<keyword evidence="1" id="KW-1188">Viral release from host cell</keyword>
<proteinExistence type="predicted"/>
<dbReference type="PANTHER" id="PTHR37813">
    <property type="entry name" value="FELS-2 PROPHAGE PROTEIN"/>
    <property type="match status" value="1"/>
</dbReference>
<dbReference type="Pfam" id="PF10145">
    <property type="entry name" value="PhageMin_Tail"/>
    <property type="match status" value="1"/>
</dbReference>
<dbReference type="NCBIfam" id="TIGR01760">
    <property type="entry name" value="tape_meas_TP901"/>
    <property type="match status" value="1"/>
</dbReference>
<gene>
    <name evidence="4" type="ORF">LCGC14_2091710</name>
</gene>
<keyword evidence="2" id="KW-0472">Membrane</keyword>
<dbReference type="InterPro" id="IPR010090">
    <property type="entry name" value="Phage_tape_meas"/>
</dbReference>
<evidence type="ECO:0000259" key="3">
    <source>
        <dbReference type="Pfam" id="PF10145"/>
    </source>
</evidence>
<name>A0A0F9ECU2_9ZZZZ</name>
<protein>
    <recommendedName>
        <fullName evidence="3">Phage tail tape measure protein domain-containing protein</fullName>
    </recommendedName>
</protein>